<organism evidence="1">
    <name type="scientific">Salvia splendens</name>
    <name type="common">Scarlet sage</name>
    <dbReference type="NCBI Taxonomy" id="180675"/>
    <lineage>
        <taxon>Eukaryota</taxon>
        <taxon>Viridiplantae</taxon>
        <taxon>Streptophyta</taxon>
        <taxon>Embryophyta</taxon>
        <taxon>Tracheophyta</taxon>
        <taxon>Spermatophyta</taxon>
        <taxon>Magnoliopsida</taxon>
        <taxon>eudicotyledons</taxon>
        <taxon>Gunneridae</taxon>
        <taxon>Pentapetalae</taxon>
        <taxon>asterids</taxon>
        <taxon>lamiids</taxon>
        <taxon>Lamiales</taxon>
        <taxon>Lamiaceae</taxon>
        <taxon>Nepetoideae</taxon>
        <taxon>Mentheae</taxon>
        <taxon>Salviinae</taxon>
        <taxon>Salvia</taxon>
        <taxon>Salvia subgen. Calosphace</taxon>
        <taxon>core Calosphace</taxon>
    </lineage>
</organism>
<name>A0A8X8ZTM1_SALSN</name>
<comment type="caution">
    <text evidence="1">The sequence shown here is derived from an EMBL/GenBank/DDBJ whole genome shotgun (WGS) entry which is preliminary data.</text>
</comment>
<proteinExistence type="predicted"/>
<dbReference type="PANTHER" id="PTHR33698:SF6">
    <property type="entry name" value="TRANSMEMBRANE PROTEIN"/>
    <property type="match status" value="1"/>
</dbReference>
<dbReference type="SUPFAM" id="SSF54427">
    <property type="entry name" value="NTF2-like"/>
    <property type="match status" value="1"/>
</dbReference>
<dbReference type="Proteomes" id="UP000298416">
    <property type="component" value="Unassembled WGS sequence"/>
</dbReference>
<gene>
    <name evidence="1" type="ORF">SASPL_123888</name>
</gene>
<keyword evidence="2" id="KW-1185">Reference proteome</keyword>
<evidence type="ECO:0000313" key="1">
    <source>
        <dbReference type="EMBL" id="KAG6416458.1"/>
    </source>
</evidence>
<dbReference type="PANTHER" id="PTHR33698">
    <property type="entry name" value="NUCLEAR TRANSPORT FACTOR 2 (NTF2)-LIKE PROTEIN"/>
    <property type="match status" value="1"/>
</dbReference>
<dbReference type="InterPro" id="IPR032710">
    <property type="entry name" value="NTF2-like_dom_sf"/>
</dbReference>
<dbReference type="AlphaFoldDB" id="A0A8X8ZTM1"/>
<protein>
    <submittedName>
        <fullName evidence="1">Uncharacterized protein</fullName>
    </submittedName>
</protein>
<reference evidence="1" key="1">
    <citation type="submission" date="2018-01" db="EMBL/GenBank/DDBJ databases">
        <authorList>
            <person name="Mao J.F."/>
        </authorList>
    </citation>
    <scope>NUCLEOTIDE SEQUENCE</scope>
    <source>
        <strain evidence="1">Huo1</strain>
        <tissue evidence="1">Leaf</tissue>
    </source>
</reference>
<evidence type="ECO:0000313" key="2">
    <source>
        <dbReference type="Proteomes" id="UP000298416"/>
    </source>
</evidence>
<sequence length="294" mass="32660">MASTSVPSTIRFCTNSSSFLPAPYIAHESGLTMKLRRHENFSLNISQPIHFSNLFTKTTHAAAVACCAANDPGPQEDYKPLETVLNLYEAIKNKNVNQLSDIIAEECSCISNFVSAFQPYLGKKQVMDFFSYLMKYLGNNIEIVVQKTSDEGMVVGVSWKLGNFSSFITLLDYNSSSSPSPVIRVEEGPAASGKRFQLLYVPCLPREGDDKASHWNVEMFLEPVLHMEPLRLVRILNQARLGTDNSGDGCHRQAYSPVGVEEQGKKGHYPIVHPSLPGCTCMFIQIMDHVTKAF</sequence>
<accession>A0A8X8ZTM1</accession>
<dbReference type="EMBL" id="PNBA02000008">
    <property type="protein sequence ID" value="KAG6416458.1"/>
    <property type="molecule type" value="Genomic_DNA"/>
</dbReference>
<reference evidence="1" key="2">
    <citation type="submission" date="2020-08" db="EMBL/GenBank/DDBJ databases">
        <title>Plant Genome Project.</title>
        <authorList>
            <person name="Zhang R.-G."/>
        </authorList>
    </citation>
    <scope>NUCLEOTIDE SEQUENCE</scope>
    <source>
        <strain evidence="1">Huo1</strain>
        <tissue evidence="1">Leaf</tissue>
    </source>
</reference>